<organism evidence="2 3">
    <name type="scientific">Tigheibacillus jepli</name>
    <dbReference type="NCBI Taxonomy" id="3035914"/>
    <lineage>
        <taxon>Bacteria</taxon>
        <taxon>Bacillati</taxon>
        <taxon>Bacillota</taxon>
        <taxon>Bacilli</taxon>
        <taxon>Bacillales</taxon>
        <taxon>Bacillaceae</taxon>
        <taxon>Tigheibacillus</taxon>
    </lineage>
</organism>
<sequence length="220" mass="25284">MQIEIIFTYQTPGGIQAEFRSQLMDVTHAIATAEDLEKTGRSIRFTFLDSDGNTWTLKELKKLTEEIQSEPHHITVYFDGGYYPETEKSGLGCVIYFQQDGKSFRLRKNLPLEGLQSNNEAEYAALYLGLQQLEQMGVHHLAIKIVGDSRVVVHQMNDEWPCYEENLLRWIKRSERIIEALGLRPQYQLVSRKENQEADHLATQALNGVVIDATKEIARR</sequence>
<comment type="caution">
    <text evidence="2">The sequence shown here is derived from an EMBL/GenBank/DDBJ whole genome shotgun (WGS) entry which is preliminary data.</text>
</comment>
<evidence type="ECO:0000259" key="1">
    <source>
        <dbReference type="PROSITE" id="PS50879"/>
    </source>
</evidence>
<dbReference type="EMBL" id="JAROCA020000002">
    <property type="protein sequence ID" value="MDY0406802.1"/>
    <property type="molecule type" value="Genomic_DNA"/>
</dbReference>
<dbReference type="Pfam" id="PF13456">
    <property type="entry name" value="RVT_3"/>
    <property type="match status" value="1"/>
</dbReference>
<dbReference type="InterPro" id="IPR036397">
    <property type="entry name" value="RNaseH_sf"/>
</dbReference>
<keyword evidence="3" id="KW-1185">Reference proteome</keyword>
<reference evidence="2 3" key="1">
    <citation type="submission" date="2023-10" db="EMBL/GenBank/DDBJ databases">
        <title>179-bfca-hs.</title>
        <authorList>
            <person name="Miliotis G."/>
            <person name="Sengupta P."/>
            <person name="Hameed A."/>
            <person name="Chuvochina M."/>
            <person name="Mcdonagh F."/>
            <person name="Simpson A.C."/>
            <person name="Singh N.K."/>
            <person name="Rekha P.D."/>
            <person name="Raman K."/>
            <person name="Hugenholtz P."/>
            <person name="Venkateswaran K."/>
        </authorList>
    </citation>
    <scope>NUCLEOTIDE SEQUENCE [LARGE SCALE GENOMIC DNA]</scope>
    <source>
        <strain evidence="2 3">179-BFC-A-HS</strain>
    </source>
</reference>
<dbReference type="InterPro" id="IPR002156">
    <property type="entry name" value="RNaseH_domain"/>
</dbReference>
<dbReference type="Gene3D" id="3.30.420.10">
    <property type="entry name" value="Ribonuclease H-like superfamily/Ribonuclease H"/>
    <property type="match status" value="1"/>
</dbReference>
<feature type="domain" description="RNase H type-1" evidence="1">
    <location>
        <begin position="70"/>
        <end position="207"/>
    </location>
</feature>
<evidence type="ECO:0000313" key="2">
    <source>
        <dbReference type="EMBL" id="MDY0406802.1"/>
    </source>
</evidence>
<dbReference type="PANTHER" id="PTHR48475">
    <property type="entry name" value="RIBONUCLEASE H"/>
    <property type="match status" value="1"/>
</dbReference>
<protein>
    <submittedName>
        <fullName evidence="2">Reverse transcriptase-like protein</fullName>
    </submittedName>
</protein>
<dbReference type="PROSITE" id="PS50879">
    <property type="entry name" value="RNASE_H_1"/>
    <property type="match status" value="1"/>
</dbReference>
<dbReference type="Proteomes" id="UP001228376">
    <property type="component" value="Unassembled WGS sequence"/>
</dbReference>
<dbReference type="NCBIfam" id="NF005822">
    <property type="entry name" value="PRK07708.1"/>
    <property type="match status" value="1"/>
</dbReference>
<dbReference type="RefSeq" id="WP_306068117.1">
    <property type="nucleotide sequence ID" value="NZ_JAROCA020000002.1"/>
</dbReference>
<name>A0ABU5CKB6_9BACI</name>
<gene>
    <name evidence="2" type="ORF">P5G51_016840</name>
</gene>
<accession>A0ABU5CKB6</accession>
<dbReference type="SUPFAM" id="SSF53098">
    <property type="entry name" value="Ribonuclease H-like"/>
    <property type="match status" value="1"/>
</dbReference>
<proteinExistence type="predicted"/>
<evidence type="ECO:0000313" key="3">
    <source>
        <dbReference type="Proteomes" id="UP001228376"/>
    </source>
</evidence>
<dbReference type="InterPro" id="IPR012337">
    <property type="entry name" value="RNaseH-like_sf"/>
</dbReference>
<dbReference type="CDD" id="cd09279">
    <property type="entry name" value="RNase_HI_like"/>
    <property type="match status" value="1"/>
</dbReference>
<dbReference type="PANTHER" id="PTHR48475:SF1">
    <property type="entry name" value="RNASE H TYPE-1 DOMAIN-CONTAINING PROTEIN"/>
    <property type="match status" value="1"/>
</dbReference>